<accession>A0A9N9S4C8</accession>
<dbReference type="AlphaFoldDB" id="A0A9N9S4C8"/>
<dbReference type="EMBL" id="OU895880">
    <property type="protein sequence ID" value="CAG9810104.1"/>
    <property type="molecule type" value="Genomic_DNA"/>
</dbReference>
<reference evidence="1" key="1">
    <citation type="submission" date="2022-01" db="EMBL/GenBank/DDBJ databases">
        <authorList>
            <person name="King R."/>
        </authorList>
    </citation>
    <scope>NUCLEOTIDE SEQUENCE</scope>
</reference>
<name>A0A9N9S4C8_9DIPT</name>
<organism evidence="1 2">
    <name type="scientific">Chironomus riparius</name>
    <dbReference type="NCBI Taxonomy" id="315576"/>
    <lineage>
        <taxon>Eukaryota</taxon>
        <taxon>Metazoa</taxon>
        <taxon>Ecdysozoa</taxon>
        <taxon>Arthropoda</taxon>
        <taxon>Hexapoda</taxon>
        <taxon>Insecta</taxon>
        <taxon>Pterygota</taxon>
        <taxon>Neoptera</taxon>
        <taxon>Endopterygota</taxon>
        <taxon>Diptera</taxon>
        <taxon>Nematocera</taxon>
        <taxon>Chironomoidea</taxon>
        <taxon>Chironomidae</taxon>
        <taxon>Chironominae</taxon>
        <taxon>Chironomus</taxon>
    </lineage>
</organism>
<evidence type="ECO:0000313" key="1">
    <source>
        <dbReference type="EMBL" id="CAG9810104.1"/>
    </source>
</evidence>
<gene>
    <name evidence="1" type="ORF">CHIRRI_LOCUS12921</name>
</gene>
<keyword evidence="2" id="KW-1185">Reference proteome</keyword>
<reference evidence="1" key="2">
    <citation type="submission" date="2022-10" db="EMBL/GenBank/DDBJ databases">
        <authorList>
            <consortium name="ENA_rothamsted_submissions"/>
            <consortium name="culmorum"/>
            <person name="King R."/>
        </authorList>
    </citation>
    <scope>NUCLEOTIDE SEQUENCE</scope>
</reference>
<sequence>MGRLRKKKDLRKNLLKKKYLKRISEAKKNEAQIIEVESISAEPLQRTRRGISTATRAIAKKRACRYTKFAIRIVRRLQRFAYGLKYFVGLTREPLMWNEDEDDDDEADGNE</sequence>
<proteinExistence type="predicted"/>
<dbReference type="Proteomes" id="UP001153620">
    <property type="component" value="Chromosome 4"/>
</dbReference>
<evidence type="ECO:0000313" key="2">
    <source>
        <dbReference type="Proteomes" id="UP001153620"/>
    </source>
</evidence>
<protein>
    <submittedName>
        <fullName evidence="1">Uncharacterized protein</fullName>
    </submittedName>
</protein>